<dbReference type="EMBL" id="FNOY01000025">
    <property type="protein sequence ID" value="SDY24450.1"/>
    <property type="molecule type" value="Genomic_DNA"/>
</dbReference>
<evidence type="ECO:0000313" key="6">
    <source>
        <dbReference type="Proteomes" id="UP000198640"/>
    </source>
</evidence>
<evidence type="ECO:0000256" key="3">
    <source>
        <dbReference type="SAM" id="MobiDB-lite"/>
    </source>
</evidence>
<feature type="region of interest" description="Disordered" evidence="3">
    <location>
        <begin position="91"/>
        <end position="119"/>
    </location>
</feature>
<dbReference type="InterPro" id="IPR001890">
    <property type="entry name" value="RNA-binding_CRM"/>
</dbReference>
<dbReference type="GO" id="GO:0003723">
    <property type="term" value="F:RNA binding"/>
    <property type="evidence" value="ECO:0007669"/>
    <property type="project" value="UniProtKB-UniRule"/>
</dbReference>
<dbReference type="PROSITE" id="PS51295">
    <property type="entry name" value="CRM"/>
    <property type="match status" value="1"/>
</dbReference>
<dbReference type="AlphaFoldDB" id="A0A1H3I9U2"/>
<dbReference type="Proteomes" id="UP000198640">
    <property type="component" value="Unassembled WGS sequence"/>
</dbReference>
<protein>
    <submittedName>
        <fullName evidence="5">RNA-binding protein</fullName>
    </submittedName>
</protein>
<dbReference type="OrthoDB" id="9797519at2"/>
<proteinExistence type="predicted"/>
<evidence type="ECO:0000256" key="2">
    <source>
        <dbReference type="PROSITE-ProRule" id="PRU00626"/>
    </source>
</evidence>
<sequence>MLELDMAQRRLLTANAHHLNPIVMIGKDGLTAGVISELDRGLTKHELIKVKVLDDDRAHREALMEQICQSLHAAPVKLIGKILIIYRPKPEETEDAPVAKPAKPKGRSKKPTPGRRRPA</sequence>
<evidence type="ECO:0000256" key="1">
    <source>
        <dbReference type="ARBA" id="ARBA00022884"/>
    </source>
</evidence>
<keyword evidence="1 2" id="KW-0694">RNA-binding</keyword>
<feature type="compositionally biased region" description="Basic residues" evidence="3">
    <location>
        <begin position="102"/>
        <end position="119"/>
    </location>
</feature>
<dbReference type="Pfam" id="PF01985">
    <property type="entry name" value="CRS1_YhbY"/>
    <property type="match status" value="1"/>
</dbReference>
<keyword evidence="6" id="KW-1185">Reference proteome</keyword>
<evidence type="ECO:0000259" key="4">
    <source>
        <dbReference type="PROSITE" id="PS51295"/>
    </source>
</evidence>
<organism evidence="5 6">
    <name type="scientific">Nitrosomonas halophila</name>
    <dbReference type="NCBI Taxonomy" id="44576"/>
    <lineage>
        <taxon>Bacteria</taxon>
        <taxon>Pseudomonadati</taxon>
        <taxon>Pseudomonadota</taxon>
        <taxon>Betaproteobacteria</taxon>
        <taxon>Nitrosomonadales</taxon>
        <taxon>Nitrosomonadaceae</taxon>
        <taxon>Nitrosomonas</taxon>
    </lineage>
</organism>
<dbReference type="Gene3D" id="3.30.110.60">
    <property type="entry name" value="YhbY-like"/>
    <property type="match status" value="1"/>
</dbReference>
<dbReference type="InterPro" id="IPR051925">
    <property type="entry name" value="RNA-binding_domain"/>
</dbReference>
<dbReference type="PANTHER" id="PTHR40065:SF3">
    <property type="entry name" value="RNA-BINDING PROTEIN YHBY"/>
    <property type="match status" value="1"/>
</dbReference>
<feature type="domain" description="CRM" evidence="4">
    <location>
        <begin position="2"/>
        <end position="98"/>
    </location>
</feature>
<dbReference type="InterPro" id="IPR035920">
    <property type="entry name" value="YhbY-like_sf"/>
</dbReference>
<evidence type="ECO:0000313" key="5">
    <source>
        <dbReference type="EMBL" id="SDY24450.1"/>
    </source>
</evidence>
<dbReference type="InterPro" id="IPR017924">
    <property type="entry name" value="RNA-binding_YhbY"/>
</dbReference>
<dbReference type="STRING" id="44576.SAMN05421881_102518"/>
<dbReference type="SMART" id="SM01103">
    <property type="entry name" value="CRS1_YhbY"/>
    <property type="match status" value="1"/>
</dbReference>
<name>A0A1H3I9U2_9PROT</name>
<dbReference type="SUPFAM" id="SSF75471">
    <property type="entry name" value="YhbY-like"/>
    <property type="match status" value="1"/>
</dbReference>
<dbReference type="NCBIfam" id="TIGR00253">
    <property type="entry name" value="RNA_bind_YhbY"/>
    <property type="match status" value="1"/>
</dbReference>
<dbReference type="RefSeq" id="WP_090413861.1">
    <property type="nucleotide sequence ID" value="NZ_FNOY01000025.1"/>
</dbReference>
<dbReference type="PANTHER" id="PTHR40065">
    <property type="entry name" value="RNA-BINDING PROTEIN YHBY"/>
    <property type="match status" value="1"/>
</dbReference>
<gene>
    <name evidence="5" type="ORF">SAMN05421881_102518</name>
</gene>
<accession>A0A1H3I9U2</accession>
<reference evidence="5 6" key="1">
    <citation type="submission" date="2016-10" db="EMBL/GenBank/DDBJ databases">
        <authorList>
            <person name="de Groot N.N."/>
        </authorList>
    </citation>
    <scope>NUCLEOTIDE SEQUENCE [LARGE SCALE GENOMIC DNA]</scope>
    <source>
        <strain evidence="5 6">Nm1</strain>
    </source>
</reference>